<feature type="transmembrane region" description="Helical" evidence="2">
    <location>
        <begin position="144"/>
        <end position="165"/>
    </location>
</feature>
<keyword evidence="2" id="KW-0472">Membrane</keyword>
<evidence type="ECO:0000313" key="3">
    <source>
        <dbReference type="EMBL" id="KAK1802154.1"/>
    </source>
</evidence>
<feature type="region of interest" description="Disordered" evidence="1">
    <location>
        <begin position="84"/>
        <end position="133"/>
    </location>
</feature>
<sequence length="450" mass="50222">MGLRPTTRTGTTTSSPQSRTTRAPVITLRDHHSSWPRSIGPPQGRDPLGSPGDQPDYEDWYSEVESAGSCTDLTEVYAEYGEQGECSDITVESDRGSDQKEDPAMEMEELPQEDPLSLNDTGTSKGGRASRSQGSAQDFKRLHFALFSLYFLLLVLSVPCAATPAESLKMDCRTGLCGRGEDMPAWIYRGQVCVDVRRTCLHGHREDRPSWTCKGQACMDIQRTGLYGREEDMPAWTCRGQDRVDLQRTGLHGHAEDRTVWTCRGQACVDMQRTGLRGHAEDRTVWTCRGQACVDLQRTGLRGHAEDRTVWTCRGQACVDMQRTGPCGPAEDRPAWTCRGQDRVDLQRTGLRGHAEDRTVWTCVDMQRTGPCGPAEDRPPNCLLGFSCPRPLMLLLGKKEHHCPPSPEGMSSVDMEGERETEREASRSRLRGVWVNVIATQKIPQWAVRL</sequence>
<keyword evidence="2" id="KW-1133">Transmembrane helix</keyword>
<dbReference type="AlphaFoldDB" id="A0AAD8ZML5"/>
<dbReference type="EMBL" id="JAROKS010000007">
    <property type="protein sequence ID" value="KAK1802154.1"/>
    <property type="molecule type" value="Genomic_DNA"/>
</dbReference>
<keyword evidence="4" id="KW-1185">Reference proteome</keyword>
<dbReference type="Proteomes" id="UP001239994">
    <property type="component" value="Unassembled WGS sequence"/>
</dbReference>
<feature type="compositionally biased region" description="Basic and acidic residues" evidence="1">
    <location>
        <begin position="416"/>
        <end position="426"/>
    </location>
</feature>
<evidence type="ECO:0000313" key="4">
    <source>
        <dbReference type="Proteomes" id="UP001239994"/>
    </source>
</evidence>
<feature type="region of interest" description="Disordered" evidence="1">
    <location>
        <begin position="399"/>
        <end position="426"/>
    </location>
</feature>
<proteinExistence type="predicted"/>
<evidence type="ECO:0000256" key="1">
    <source>
        <dbReference type="SAM" id="MobiDB-lite"/>
    </source>
</evidence>
<accession>A0AAD8ZML5</accession>
<gene>
    <name evidence="3" type="ORF">P4O66_021822</name>
</gene>
<feature type="compositionally biased region" description="Basic and acidic residues" evidence="1">
    <location>
        <begin position="92"/>
        <end position="103"/>
    </location>
</feature>
<organism evidence="3 4">
    <name type="scientific">Electrophorus voltai</name>
    <dbReference type="NCBI Taxonomy" id="2609070"/>
    <lineage>
        <taxon>Eukaryota</taxon>
        <taxon>Metazoa</taxon>
        <taxon>Chordata</taxon>
        <taxon>Craniata</taxon>
        <taxon>Vertebrata</taxon>
        <taxon>Euteleostomi</taxon>
        <taxon>Actinopterygii</taxon>
        <taxon>Neopterygii</taxon>
        <taxon>Teleostei</taxon>
        <taxon>Ostariophysi</taxon>
        <taxon>Gymnotiformes</taxon>
        <taxon>Gymnotoidei</taxon>
        <taxon>Gymnotidae</taxon>
        <taxon>Electrophorus</taxon>
    </lineage>
</organism>
<keyword evidence="2" id="KW-0812">Transmembrane</keyword>
<feature type="region of interest" description="Disordered" evidence="1">
    <location>
        <begin position="1"/>
        <end position="59"/>
    </location>
</feature>
<reference evidence="3" key="1">
    <citation type="submission" date="2023-03" db="EMBL/GenBank/DDBJ databases">
        <title>Electrophorus voltai genome.</title>
        <authorList>
            <person name="Bian C."/>
        </authorList>
    </citation>
    <scope>NUCLEOTIDE SEQUENCE</scope>
    <source>
        <strain evidence="3">CB-2022</strain>
        <tissue evidence="3">Muscle</tissue>
    </source>
</reference>
<comment type="caution">
    <text evidence="3">The sequence shown here is derived from an EMBL/GenBank/DDBJ whole genome shotgun (WGS) entry which is preliminary data.</text>
</comment>
<evidence type="ECO:0000256" key="2">
    <source>
        <dbReference type="SAM" id="Phobius"/>
    </source>
</evidence>
<feature type="compositionally biased region" description="Low complexity" evidence="1">
    <location>
        <begin position="1"/>
        <end position="24"/>
    </location>
</feature>
<name>A0AAD8ZML5_9TELE</name>
<protein>
    <submittedName>
        <fullName evidence="3">Uncharacterized protein</fullName>
    </submittedName>
</protein>